<evidence type="ECO:0008006" key="4">
    <source>
        <dbReference type="Google" id="ProtNLM"/>
    </source>
</evidence>
<protein>
    <recommendedName>
        <fullName evidence="4">Glycosyltransferase family 92 protein</fullName>
    </recommendedName>
</protein>
<accession>A0A0D3KET9</accession>
<sequence>MHPCDAAAMVGARGAEDTVARKEGCTKLVGEGGDGGDDGEERSQAAARGRATVSAWVSKRARAKGGRTTQMRLREIGHSTWPTKGRSGRGTGASADLKLTSSLSSKGKDGALGWKGACVRFGNTEPGLLNLVKGRGKYSPSGATAAVVAEEEEEEEAAEAEEAGAEEGADAPTGSLETRLHGDYRFAREEDGDLRLFDFETSGGFGKDEEELGSTSAGSARLPPSVASRTYLYAFVVASAPELLAHFIHHYRELGIDFAARSRLIVDPARGDEATAALARREAASFALLREAGVPYSNNTQGTWSSKLKSVLVNEYLRALPADALLMYPDLDEFFSLPCGLEAMLPPDARVNLQAKFVDRLAPHWACAPQPRLVGPSGRRPIATSIHAQFPVQCDVAAFLSSSQSSSVSLLDAKRVLVSARDAHGRLVQYRTAHSVTCVTAAGEPDAARAAASKGGRPSACKLSQPLKTAEMPRIAHFRFSHEGVALLWRKLDRYQRNKRAAAEEPRDGGRRKDDGTALKLSGRFATHVKGYAEQCKLFSASGEGDVRPSPASDGFWFSNSSIAGIRATCRRETAGLAQC</sequence>
<dbReference type="HOGENOM" id="CLU_574199_0_0_1"/>
<dbReference type="PaxDb" id="2903-EOD34274"/>
<feature type="region of interest" description="Disordered" evidence="1">
    <location>
        <begin position="26"/>
        <end position="69"/>
    </location>
</feature>
<dbReference type="Proteomes" id="UP000013827">
    <property type="component" value="Unassembled WGS sequence"/>
</dbReference>
<reference evidence="2" key="2">
    <citation type="submission" date="2024-10" db="UniProtKB">
        <authorList>
            <consortium name="EnsemblProtists"/>
        </authorList>
    </citation>
    <scope>IDENTIFICATION</scope>
</reference>
<dbReference type="GeneID" id="17279545"/>
<organism evidence="2 3">
    <name type="scientific">Emiliania huxleyi (strain CCMP1516)</name>
    <dbReference type="NCBI Taxonomy" id="280463"/>
    <lineage>
        <taxon>Eukaryota</taxon>
        <taxon>Haptista</taxon>
        <taxon>Haptophyta</taxon>
        <taxon>Prymnesiophyceae</taxon>
        <taxon>Isochrysidales</taxon>
        <taxon>Noelaerhabdaceae</taxon>
        <taxon>Emiliania</taxon>
    </lineage>
</organism>
<evidence type="ECO:0000313" key="2">
    <source>
        <dbReference type="EnsemblProtists" id="EOD34274"/>
    </source>
</evidence>
<dbReference type="EnsemblProtists" id="EOD34274">
    <property type="protein sequence ID" value="EOD34274"/>
    <property type="gene ID" value="EMIHUDRAFT_98675"/>
</dbReference>
<dbReference type="RefSeq" id="XP_005786703.1">
    <property type="nucleotide sequence ID" value="XM_005786646.1"/>
</dbReference>
<evidence type="ECO:0000313" key="3">
    <source>
        <dbReference type="Proteomes" id="UP000013827"/>
    </source>
</evidence>
<evidence type="ECO:0000256" key="1">
    <source>
        <dbReference type="SAM" id="MobiDB-lite"/>
    </source>
</evidence>
<dbReference type="KEGG" id="ehx:EMIHUDRAFT_98675"/>
<reference evidence="3" key="1">
    <citation type="journal article" date="2013" name="Nature">
        <title>Pan genome of the phytoplankton Emiliania underpins its global distribution.</title>
        <authorList>
            <person name="Read B.A."/>
            <person name="Kegel J."/>
            <person name="Klute M.J."/>
            <person name="Kuo A."/>
            <person name="Lefebvre S.C."/>
            <person name="Maumus F."/>
            <person name="Mayer C."/>
            <person name="Miller J."/>
            <person name="Monier A."/>
            <person name="Salamov A."/>
            <person name="Young J."/>
            <person name="Aguilar M."/>
            <person name="Claverie J.M."/>
            <person name="Frickenhaus S."/>
            <person name="Gonzalez K."/>
            <person name="Herman E.K."/>
            <person name="Lin Y.C."/>
            <person name="Napier J."/>
            <person name="Ogata H."/>
            <person name="Sarno A.F."/>
            <person name="Shmutz J."/>
            <person name="Schroeder D."/>
            <person name="de Vargas C."/>
            <person name="Verret F."/>
            <person name="von Dassow P."/>
            <person name="Valentin K."/>
            <person name="Van de Peer Y."/>
            <person name="Wheeler G."/>
            <person name="Dacks J.B."/>
            <person name="Delwiche C.F."/>
            <person name="Dyhrman S.T."/>
            <person name="Glockner G."/>
            <person name="John U."/>
            <person name="Richards T."/>
            <person name="Worden A.Z."/>
            <person name="Zhang X."/>
            <person name="Grigoriev I.V."/>
            <person name="Allen A.E."/>
            <person name="Bidle K."/>
            <person name="Borodovsky M."/>
            <person name="Bowler C."/>
            <person name="Brownlee C."/>
            <person name="Cock J.M."/>
            <person name="Elias M."/>
            <person name="Gladyshev V.N."/>
            <person name="Groth M."/>
            <person name="Guda C."/>
            <person name="Hadaegh A."/>
            <person name="Iglesias-Rodriguez M.D."/>
            <person name="Jenkins J."/>
            <person name="Jones B.M."/>
            <person name="Lawson T."/>
            <person name="Leese F."/>
            <person name="Lindquist E."/>
            <person name="Lobanov A."/>
            <person name="Lomsadze A."/>
            <person name="Malik S.B."/>
            <person name="Marsh M.E."/>
            <person name="Mackinder L."/>
            <person name="Mock T."/>
            <person name="Mueller-Roeber B."/>
            <person name="Pagarete A."/>
            <person name="Parker M."/>
            <person name="Probert I."/>
            <person name="Quesneville H."/>
            <person name="Raines C."/>
            <person name="Rensing S.A."/>
            <person name="Riano-Pachon D.M."/>
            <person name="Richier S."/>
            <person name="Rokitta S."/>
            <person name="Shiraiwa Y."/>
            <person name="Soanes D.M."/>
            <person name="van der Giezen M."/>
            <person name="Wahlund T.M."/>
            <person name="Williams B."/>
            <person name="Wilson W."/>
            <person name="Wolfe G."/>
            <person name="Wurch L.L."/>
        </authorList>
    </citation>
    <scope>NUCLEOTIDE SEQUENCE</scope>
</reference>
<feature type="region of interest" description="Disordered" evidence="1">
    <location>
        <begin position="138"/>
        <end position="180"/>
    </location>
</feature>
<feature type="compositionally biased region" description="Acidic residues" evidence="1">
    <location>
        <begin position="149"/>
        <end position="169"/>
    </location>
</feature>
<dbReference type="AlphaFoldDB" id="A0A0D3KET9"/>
<name>A0A0D3KET9_EMIH1</name>
<keyword evidence="3" id="KW-1185">Reference proteome</keyword>
<proteinExistence type="predicted"/>